<dbReference type="Pfam" id="PF05644">
    <property type="entry name" value="Miff"/>
    <property type="match status" value="2"/>
</dbReference>
<name>A0A8S3YPU7_9EUPU</name>
<feature type="transmembrane region" description="Helical" evidence="9">
    <location>
        <begin position="214"/>
        <end position="233"/>
    </location>
</feature>
<evidence type="ECO:0000256" key="10">
    <source>
        <dbReference type="SAM" id="MobiDB-lite"/>
    </source>
</evidence>
<dbReference type="PANTHER" id="PTHR16501">
    <property type="entry name" value="TRANSPORT AND GOLGI ORGANIZATION PROTEIN 11"/>
    <property type="match status" value="1"/>
</dbReference>
<keyword evidence="4 9" id="KW-1133">Transmembrane helix</keyword>
<dbReference type="GO" id="GO:0090141">
    <property type="term" value="P:positive regulation of mitochondrial fission"/>
    <property type="evidence" value="ECO:0007669"/>
    <property type="project" value="UniProtKB-UniRule"/>
</dbReference>
<comment type="caution">
    <text evidence="12">The sequence shown here is derived from an EMBL/GenBank/DDBJ whole genome shotgun (WGS) entry which is preliminary data.</text>
</comment>
<feature type="region of interest" description="Disordered" evidence="10">
    <location>
        <begin position="1"/>
        <end position="21"/>
    </location>
</feature>
<keyword evidence="2 9" id="KW-0812">Transmembrane</keyword>
<feature type="domain" description="Mff-like" evidence="11">
    <location>
        <begin position="30"/>
        <end position="135"/>
    </location>
</feature>
<keyword evidence="8 9" id="KW-0576">Peroxisome</keyword>
<dbReference type="AlphaFoldDB" id="A0A8S3YPU7"/>
<keyword evidence="13" id="KW-1185">Reference proteome</keyword>
<dbReference type="GO" id="GO:0005741">
    <property type="term" value="C:mitochondrial outer membrane"/>
    <property type="evidence" value="ECO:0007669"/>
    <property type="project" value="UniProtKB-SubCell"/>
</dbReference>
<dbReference type="PANTHER" id="PTHR16501:SF6">
    <property type="entry name" value="TRANSPORT AND GOLGI ORGANIZATION PROTEIN 11"/>
    <property type="match status" value="1"/>
</dbReference>
<evidence type="ECO:0000256" key="7">
    <source>
        <dbReference type="ARBA" id="ARBA00023136"/>
    </source>
</evidence>
<proteinExistence type="inferred from homology"/>
<comment type="similarity">
    <text evidence="1 9">Belongs to the Tango11 family.</text>
</comment>
<comment type="subcellular location">
    <subcellularLocation>
        <location evidence="9">Mitochondrion outer membrane</location>
        <topology evidence="9">Single-pass type IV membrane protein</topology>
    </subcellularLocation>
    <subcellularLocation>
        <location evidence="9">Peroxisome</location>
    </subcellularLocation>
</comment>
<evidence type="ECO:0000256" key="9">
    <source>
        <dbReference type="RuleBase" id="RU368040"/>
    </source>
</evidence>
<evidence type="ECO:0000256" key="1">
    <source>
        <dbReference type="ARBA" id="ARBA00009806"/>
    </source>
</evidence>
<sequence length="236" mass="26631">MNKNIEDQSRIRLPNHTHPSDYVIDAEPRTYDPEFISQISSRMQVPHRIGVGSDFDVEENGFVHQELPAATQFVGMTVPDRIILAGDSHHIALKQDLNLDFPGSSKVSADSSSHVGLITPPRILTLEERFPVVEETDDQKLIAAHGMGPNMGHRTSNGHIGGFTVPYDPGVNLHDPVLLNEEDEATLVRTQVAKLTRRIQVIEQDNQKRSNRELILYPVILGYFLWKILGWMTRDR</sequence>
<evidence type="ECO:0000256" key="8">
    <source>
        <dbReference type="ARBA" id="ARBA00023140"/>
    </source>
</evidence>
<feature type="compositionally biased region" description="Basic and acidic residues" evidence="10">
    <location>
        <begin position="1"/>
        <end position="10"/>
    </location>
</feature>
<gene>
    <name evidence="12" type="ORF">CUNI_LOCUS4775</name>
</gene>
<keyword evidence="7 9" id="KW-0472">Membrane</keyword>
<dbReference type="Proteomes" id="UP000678393">
    <property type="component" value="Unassembled WGS sequence"/>
</dbReference>
<keyword evidence="3 9" id="KW-1000">Mitochondrion outer membrane</keyword>
<comment type="function">
    <text evidence="9">Plays a role in mitochondrial and peroxisomal fission. Promotes the recruitment and association of the fission mediator dynamin-related protein 1 (DNM1L) to the mitochondrial surface.</text>
</comment>
<reference evidence="12" key="1">
    <citation type="submission" date="2021-04" db="EMBL/GenBank/DDBJ databases">
        <authorList>
            <consortium name="Molecular Ecology Group"/>
        </authorList>
    </citation>
    <scope>NUCLEOTIDE SEQUENCE</scope>
</reference>
<dbReference type="GO" id="GO:0000266">
    <property type="term" value="P:mitochondrial fission"/>
    <property type="evidence" value="ECO:0007669"/>
    <property type="project" value="UniProtKB-UniRule"/>
</dbReference>
<evidence type="ECO:0000256" key="4">
    <source>
        <dbReference type="ARBA" id="ARBA00022989"/>
    </source>
</evidence>
<evidence type="ECO:0000259" key="11">
    <source>
        <dbReference type="Pfam" id="PF05644"/>
    </source>
</evidence>
<dbReference type="GO" id="GO:0090314">
    <property type="term" value="P:positive regulation of protein targeting to membrane"/>
    <property type="evidence" value="ECO:0007669"/>
    <property type="project" value="UniProtKB-UniRule"/>
</dbReference>
<evidence type="ECO:0000256" key="3">
    <source>
        <dbReference type="ARBA" id="ARBA00022787"/>
    </source>
</evidence>
<dbReference type="GO" id="GO:0005777">
    <property type="term" value="C:peroxisome"/>
    <property type="evidence" value="ECO:0007669"/>
    <property type="project" value="UniProtKB-SubCell"/>
</dbReference>
<dbReference type="EMBL" id="CAJHNH020000669">
    <property type="protein sequence ID" value="CAG5119217.1"/>
    <property type="molecule type" value="Genomic_DNA"/>
</dbReference>
<evidence type="ECO:0000256" key="5">
    <source>
        <dbReference type="ARBA" id="ARBA00023054"/>
    </source>
</evidence>
<evidence type="ECO:0000313" key="13">
    <source>
        <dbReference type="Proteomes" id="UP000678393"/>
    </source>
</evidence>
<evidence type="ECO:0000256" key="2">
    <source>
        <dbReference type="ARBA" id="ARBA00022692"/>
    </source>
</evidence>
<organism evidence="12 13">
    <name type="scientific">Candidula unifasciata</name>
    <dbReference type="NCBI Taxonomy" id="100452"/>
    <lineage>
        <taxon>Eukaryota</taxon>
        <taxon>Metazoa</taxon>
        <taxon>Spiralia</taxon>
        <taxon>Lophotrochozoa</taxon>
        <taxon>Mollusca</taxon>
        <taxon>Gastropoda</taxon>
        <taxon>Heterobranchia</taxon>
        <taxon>Euthyneura</taxon>
        <taxon>Panpulmonata</taxon>
        <taxon>Eupulmonata</taxon>
        <taxon>Stylommatophora</taxon>
        <taxon>Helicina</taxon>
        <taxon>Helicoidea</taxon>
        <taxon>Geomitridae</taxon>
        <taxon>Candidula</taxon>
    </lineage>
</organism>
<keyword evidence="6 9" id="KW-0496">Mitochondrion</keyword>
<evidence type="ECO:0000313" key="12">
    <source>
        <dbReference type="EMBL" id="CAG5119217.1"/>
    </source>
</evidence>
<protein>
    <recommendedName>
        <fullName evidence="9">Mitochondrial fission factor</fullName>
    </recommendedName>
</protein>
<feature type="domain" description="Mff-like" evidence="11">
    <location>
        <begin position="182"/>
        <end position="234"/>
    </location>
</feature>
<accession>A0A8S3YPU7</accession>
<dbReference type="InterPro" id="IPR039433">
    <property type="entry name" value="Mff-like_dom"/>
</dbReference>
<dbReference type="InterPro" id="IPR008518">
    <property type="entry name" value="Mff/Tango-11"/>
</dbReference>
<keyword evidence="5" id="KW-0175">Coiled coil</keyword>
<evidence type="ECO:0000256" key="6">
    <source>
        <dbReference type="ARBA" id="ARBA00023128"/>
    </source>
</evidence>
<dbReference type="OrthoDB" id="5986838at2759"/>